<proteinExistence type="predicted"/>
<dbReference type="AlphaFoldDB" id="A0A813WT86"/>
<evidence type="ECO:0000256" key="2">
    <source>
        <dbReference type="SAM" id="SignalP"/>
    </source>
</evidence>
<feature type="chain" id="PRO_5032685225" evidence="2">
    <location>
        <begin position="24"/>
        <end position="357"/>
    </location>
</feature>
<feature type="compositionally biased region" description="Low complexity" evidence="1">
    <location>
        <begin position="47"/>
        <end position="74"/>
    </location>
</feature>
<evidence type="ECO:0000256" key="1">
    <source>
        <dbReference type="SAM" id="MobiDB-lite"/>
    </source>
</evidence>
<accession>A0A813WT86</accession>
<dbReference type="Proteomes" id="UP000663828">
    <property type="component" value="Unassembled WGS sequence"/>
</dbReference>
<feature type="region of interest" description="Disordered" evidence="1">
    <location>
        <begin position="41"/>
        <end position="117"/>
    </location>
</feature>
<sequence length="357" mass="40996">MTANTPLVISALLFVCITIHVQSIPIEKAKETIPIPSIDRKQELQKSVDSVGSSSDSTTSTTTISSQTSSTESTLKQSKNEHKSKRNIFDNDPFDDISVNGDSEEDSEQPLKIKSNIRKNQNGHVLYTNVDETSAQIHDNADKPANIDDSNVFSDIKMTPNELTDIVRQRRDVKLSMESNRRRKRALSAFDLYDTDPLSHPYDDLLEARQYLRSARSFAPLYWYPNVYERNVRSAFIPSLYETPEWTRLFSANINNDDDDDDDNLVSLYGENNDGDDDGEIIDYELNRYPILSESVNNPFDNLQLQQRYNTDDLPLDDDIEESLNDDGDSDEAQYRSFYENQYPYYTRFGSLDTYFE</sequence>
<feature type="signal peptide" evidence="2">
    <location>
        <begin position="1"/>
        <end position="23"/>
    </location>
</feature>
<protein>
    <submittedName>
        <fullName evidence="3">Uncharacterized protein</fullName>
    </submittedName>
</protein>
<keyword evidence="2" id="KW-0732">Signal</keyword>
<reference evidence="3" key="1">
    <citation type="submission" date="2021-02" db="EMBL/GenBank/DDBJ databases">
        <authorList>
            <person name="Nowell W R."/>
        </authorList>
    </citation>
    <scope>NUCLEOTIDE SEQUENCE</scope>
</reference>
<dbReference type="EMBL" id="CAJNOR010000264">
    <property type="protein sequence ID" value="CAF0860075.1"/>
    <property type="molecule type" value="Genomic_DNA"/>
</dbReference>
<organism evidence="3 4">
    <name type="scientific">Adineta ricciae</name>
    <name type="common">Rotifer</name>
    <dbReference type="NCBI Taxonomy" id="249248"/>
    <lineage>
        <taxon>Eukaryota</taxon>
        <taxon>Metazoa</taxon>
        <taxon>Spiralia</taxon>
        <taxon>Gnathifera</taxon>
        <taxon>Rotifera</taxon>
        <taxon>Eurotatoria</taxon>
        <taxon>Bdelloidea</taxon>
        <taxon>Adinetida</taxon>
        <taxon>Adinetidae</taxon>
        <taxon>Adineta</taxon>
    </lineage>
</organism>
<gene>
    <name evidence="3" type="ORF">XAT740_LOCUS5939</name>
</gene>
<keyword evidence="4" id="KW-1185">Reference proteome</keyword>
<comment type="caution">
    <text evidence="3">The sequence shown here is derived from an EMBL/GenBank/DDBJ whole genome shotgun (WGS) entry which is preliminary data.</text>
</comment>
<evidence type="ECO:0000313" key="3">
    <source>
        <dbReference type="EMBL" id="CAF0860075.1"/>
    </source>
</evidence>
<name>A0A813WT86_ADIRI</name>
<evidence type="ECO:0000313" key="4">
    <source>
        <dbReference type="Proteomes" id="UP000663828"/>
    </source>
</evidence>